<evidence type="ECO:0000256" key="4">
    <source>
        <dbReference type="ARBA" id="ARBA00022741"/>
    </source>
</evidence>
<feature type="domain" description="Histidine kinase" evidence="8">
    <location>
        <begin position="145"/>
        <end position="350"/>
    </location>
</feature>
<evidence type="ECO:0000256" key="3">
    <source>
        <dbReference type="ARBA" id="ARBA00022679"/>
    </source>
</evidence>
<dbReference type="EC" id="2.7.13.3" evidence="2"/>
<dbReference type="InterPro" id="IPR000014">
    <property type="entry name" value="PAS"/>
</dbReference>
<dbReference type="SUPFAM" id="SSF55785">
    <property type="entry name" value="PYP-like sensor domain (PAS domain)"/>
    <property type="match status" value="1"/>
</dbReference>
<keyword evidence="5" id="KW-0418">Kinase</keyword>
<sequence length="350" mass="39080">MSDDGTVPTHSSDTDDLSRYAYLVEQAEDGLYMLDENGRFSVVNEAFVDLTGYERDEIIGNRVTMVLEDNARKEINATIRSAMRTGEGSGSALTTLLSKSGGEKPVEIRFKLLPFADGYNGLTGVARDIRARQHREQKLDVLSRVLRHNVRNKLNLIFGHAQTLQNTEEDHLQEAAEQIEAAADELIQLSEKARTAQTEVGFNPTVERQMSVVELIEHLAVQHQRKYPDSRIKTDLPQELVADIPKSYRIAISELVENAIEHNPDDEPRVQIRLKRVDSDIITVIEDACPPIPSTDQEAINVGEETPLVHSMGIGLWLANWVADTVGGELELDRLDDDTGNRATLRLHGL</sequence>
<organism evidence="10 11">
    <name type="scientific">Halovenus rubra</name>
    <dbReference type="NCBI Taxonomy" id="869890"/>
    <lineage>
        <taxon>Archaea</taxon>
        <taxon>Methanobacteriati</taxon>
        <taxon>Methanobacteriota</taxon>
        <taxon>Stenosarchaea group</taxon>
        <taxon>Halobacteria</taxon>
        <taxon>Halobacteriales</taxon>
        <taxon>Haloarculaceae</taxon>
        <taxon>Halovenus</taxon>
    </lineage>
</organism>
<dbReference type="SUPFAM" id="SSF55874">
    <property type="entry name" value="ATPase domain of HSP90 chaperone/DNA topoisomerase II/histidine kinase"/>
    <property type="match status" value="1"/>
</dbReference>
<dbReference type="Proteomes" id="UP001596414">
    <property type="component" value="Unassembled WGS sequence"/>
</dbReference>
<gene>
    <name evidence="10" type="ORF">ACFQJ7_13240</name>
</gene>
<evidence type="ECO:0000256" key="1">
    <source>
        <dbReference type="ARBA" id="ARBA00000085"/>
    </source>
</evidence>
<keyword evidence="6" id="KW-0067">ATP-binding</keyword>
<evidence type="ECO:0000313" key="10">
    <source>
        <dbReference type="EMBL" id="MFC7126975.1"/>
    </source>
</evidence>
<dbReference type="CDD" id="cd00130">
    <property type="entry name" value="PAS"/>
    <property type="match status" value="1"/>
</dbReference>
<keyword evidence="3" id="KW-0808">Transferase</keyword>
<feature type="coiled-coil region" evidence="7">
    <location>
        <begin position="165"/>
        <end position="199"/>
    </location>
</feature>
<evidence type="ECO:0000256" key="2">
    <source>
        <dbReference type="ARBA" id="ARBA00012438"/>
    </source>
</evidence>
<dbReference type="InterPro" id="IPR013767">
    <property type="entry name" value="PAS_fold"/>
</dbReference>
<dbReference type="InterPro" id="IPR005467">
    <property type="entry name" value="His_kinase_dom"/>
</dbReference>
<dbReference type="Gene3D" id="3.30.450.20">
    <property type="entry name" value="PAS domain"/>
    <property type="match status" value="1"/>
</dbReference>
<dbReference type="SMART" id="SM00091">
    <property type="entry name" value="PAS"/>
    <property type="match status" value="1"/>
</dbReference>
<dbReference type="InterPro" id="IPR003594">
    <property type="entry name" value="HATPase_dom"/>
</dbReference>
<reference evidence="10 11" key="1">
    <citation type="journal article" date="2014" name="Int. J. Syst. Evol. Microbiol.">
        <title>Complete genome sequence of Corynebacterium casei LMG S-19264T (=DSM 44701T), isolated from a smear-ripened cheese.</title>
        <authorList>
            <consortium name="US DOE Joint Genome Institute (JGI-PGF)"/>
            <person name="Walter F."/>
            <person name="Albersmeier A."/>
            <person name="Kalinowski J."/>
            <person name="Ruckert C."/>
        </authorList>
    </citation>
    <scope>NUCLEOTIDE SEQUENCE [LARGE SCALE GENOMIC DNA]</scope>
    <source>
        <strain evidence="10 11">CGMCC 4.7215</strain>
    </source>
</reference>
<evidence type="ECO:0000256" key="5">
    <source>
        <dbReference type="ARBA" id="ARBA00022777"/>
    </source>
</evidence>
<protein>
    <recommendedName>
        <fullName evidence="2">histidine kinase</fullName>
        <ecNumber evidence="2">2.7.13.3</ecNumber>
    </recommendedName>
</protein>
<comment type="caution">
    <text evidence="10">The sequence shown here is derived from an EMBL/GenBank/DDBJ whole genome shotgun (WGS) entry which is preliminary data.</text>
</comment>
<dbReference type="Gene3D" id="3.30.565.10">
    <property type="entry name" value="Histidine kinase-like ATPase, C-terminal domain"/>
    <property type="match status" value="1"/>
</dbReference>
<keyword evidence="4" id="KW-0547">Nucleotide-binding</keyword>
<name>A0ABD5X6Y8_9EURY</name>
<dbReference type="PROSITE" id="PS50109">
    <property type="entry name" value="HIS_KIN"/>
    <property type="match status" value="1"/>
</dbReference>
<dbReference type="PANTHER" id="PTHR44936:SF10">
    <property type="entry name" value="SENSOR PROTEIN RSTB"/>
    <property type="match status" value="1"/>
</dbReference>
<dbReference type="NCBIfam" id="TIGR00229">
    <property type="entry name" value="sensory_box"/>
    <property type="match status" value="1"/>
</dbReference>
<dbReference type="EMBL" id="JBHSZQ010000047">
    <property type="protein sequence ID" value="MFC7126975.1"/>
    <property type="molecule type" value="Genomic_DNA"/>
</dbReference>
<evidence type="ECO:0000313" key="11">
    <source>
        <dbReference type="Proteomes" id="UP001596414"/>
    </source>
</evidence>
<dbReference type="PROSITE" id="PS50112">
    <property type="entry name" value="PAS"/>
    <property type="match status" value="1"/>
</dbReference>
<dbReference type="InterPro" id="IPR036890">
    <property type="entry name" value="HATPase_C_sf"/>
</dbReference>
<dbReference type="GO" id="GO:0004673">
    <property type="term" value="F:protein histidine kinase activity"/>
    <property type="evidence" value="ECO:0007669"/>
    <property type="project" value="UniProtKB-EC"/>
</dbReference>
<accession>A0ABD5X6Y8</accession>
<proteinExistence type="predicted"/>
<comment type="catalytic activity">
    <reaction evidence="1">
        <text>ATP + protein L-histidine = ADP + protein N-phospho-L-histidine.</text>
        <dbReference type="EC" id="2.7.13.3"/>
    </reaction>
</comment>
<dbReference type="GO" id="GO:0005524">
    <property type="term" value="F:ATP binding"/>
    <property type="evidence" value="ECO:0007669"/>
    <property type="project" value="UniProtKB-KW"/>
</dbReference>
<dbReference type="PANTHER" id="PTHR44936">
    <property type="entry name" value="SENSOR PROTEIN CREC"/>
    <property type="match status" value="1"/>
</dbReference>
<dbReference type="InterPro" id="IPR035965">
    <property type="entry name" value="PAS-like_dom_sf"/>
</dbReference>
<evidence type="ECO:0000259" key="9">
    <source>
        <dbReference type="PROSITE" id="PS50112"/>
    </source>
</evidence>
<dbReference type="InterPro" id="IPR050980">
    <property type="entry name" value="2C_sensor_his_kinase"/>
</dbReference>
<dbReference type="AlphaFoldDB" id="A0ABD5X6Y8"/>
<feature type="domain" description="PAS" evidence="9">
    <location>
        <begin position="16"/>
        <end position="86"/>
    </location>
</feature>
<evidence type="ECO:0000256" key="6">
    <source>
        <dbReference type="ARBA" id="ARBA00022840"/>
    </source>
</evidence>
<dbReference type="RefSeq" id="WP_267637182.1">
    <property type="nucleotide sequence ID" value="NZ_JAODIY010000009.1"/>
</dbReference>
<evidence type="ECO:0000259" key="8">
    <source>
        <dbReference type="PROSITE" id="PS50109"/>
    </source>
</evidence>
<evidence type="ECO:0000256" key="7">
    <source>
        <dbReference type="SAM" id="Coils"/>
    </source>
</evidence>
<dbReference type="Pfam" id="PF02518">
    <property type="entry name" value="HATPase_c"/>
    <property type="match status" value="1"/>
</dbReference>
<keyword evidence="7" id="KW-0175">Coiled coil</keyword>
<dbReference type="Pfam" id="PF00989">
    <property type="entry name" value="PAS"/>
    <property type="match status" value="1"/>
</dbReference>